<evidence type="ECO:0000259" key="15">
    <source>
        <dbReference type="PROSITE" id="PS50110"/>
    </source>
</evidence>
<dbReference type="SUPFAM" id="SSF47226">
    <property type="entry name" value="Histidine-containing phosphotransfer domain, HPT domain"/>
    <property type="match status" value="1"/>
</dbReference>
<evidence type="ECO:0000256" key="1">
    <source>
        <dbReference type="ARBA" id="ARBA00000085"/>
    </source>
</evidence>
<dbReference type="NCBIfam" id="TIGR00254">
    <property type="entry name" value="GGDEF"/>
    <property type="match status" value="1"/>
</dbReference>
<sequence>MLERYLHDKSFRHQLSVAVTVGVLLLALLSSLASSWQGSRQIREVLRAQGEGLAESLARQSKLALLYDAAENADAAVGVTLAFPDITRLEIRHADGRPLLVRGKGDQRLPERPELPPPDRIGGLEIETDDSWQFVSPVMGKEAEVSPFAVDEPRSERLGYVRLVQSKATLRQMTIQMFAVNFGTSFLAAFVLLLLIRLLTQRLMRPLTQLAGQMARAEQGESGVRAATDGPPDIAEMAQAFNSMIVVLEQREQQLRQAHDEAVRYAHLKAEFAATVSHEIRTPLNGVIGTLDILMATSLPDKQHHFVELAWNSSQYLLDLINNILDFSKLEAGRVELEHSDFSPNGLIEDVIELLAAQTQKKGLELSHLVGDEVPARLNGDPGRLRQVLTNLIGNAIKFTEQGEIVVQAAVLEQRDEDWLLRFEVRDNGIGIDSQAQAHIFESFAQADSSTNRRFGGSGLGLSICRQLVNLMGGEIGVESAPGKGSRFWFTLPLGPAHDEALAPTAHPGTGRGVVLVDESPVVRDFLAQSLSALGFRCLNARHTAEAMAILQAQLAAGTPCELLFMDSQFTSAAGGDLVARIRADADLARLRIVAMNRFGLSQPPGNGHIDAWLSKPLRLEKLRECIATLDAPSAGREIAAVPAPVGRCRILVAEDNRTNQAVAESMLLMLGCHAEIVGDGHAAIHAFQLQAFDLILMDCNMPHMDGYQATAAIRALEAETGRRIPIVAMTANVQQIDVEKCLAAGMDDHLAKPLTLGSLGNKLARWSKRSIDGSPGPSASAEQLEIGSKPLNSGVFNTLREALGDSLGLAIQPYLEDLPKYLETLEQAAAAQDGERLRQAAHAIKGASGTLGAAIVSGLAREIEALAEVGQIALAESLLTRLHAECALVKQALLAELRQHQGEASETRGEEGLVLVVDDDRSTRSALRQALERSGFQVSEAADGEAALASLADNRPDVILMDGLMPVLDGFSACSRLQEMPEFRDIPVLMITALEDNGSIERAFAVGASDYITKPIHLAVVQQRVRRVIEANRSARHVRHLAYHDTTTDLPNRAQFTEQIKQAIVRAEQHGHSLALLFLDLDRFKFVNDTLGHETGDRLLKLVGQRLRHSLRSSDCVARLGGDEFTVLLDELPDATTAATAAQKIERALANHFDIDGHDIFISASIGISLYPIDGNNASVLLRHADTAMYRAKRANGGFQFYEAGMDASVSEHLRLESALRRALEREELRVYYQPVAEVADSRIVGMEALLRWQHPSRGMVSPADFIPLAEETGLIIPIGEWVLRTACGQAMSWLNAGNSQLQIAVNLSSVQLGQANFVELVGRILAETGLPARHLVLEITESVLMEHAHDTVSILHQLKTLGVHLSIDDFGTGYSSLAYLKRFPVDTLKIDYSFTRDVTTDPDAAAIVTGIVALAHSLRLEVVAEGVETETQQDFYRQLACRFMQGYYLSPPVPAREFEMRFLQAEGASDHDTSSLSSAASKAG</sequence>
<feature type="domain" description="GGDEF" evidence="18">
    <location>
        <begin position="1073"/>
        <end position="1207"/>
    </location>
</feature>
<feature type="modified residue" description="4-aspartylphosphate" evidence="12">
    <location>
        <position position="567"/>
    </location>
</feature>
<dbReference type="PANTHER" id="PTHR45339:SF5">
    <property type="entry name" value="HISTIDINE KINASE"/>
    <property type="match status" value="1"/>
</dbReference>
<keyword evidence="13" id="KW-0812">Transmembrane</keyword>
<dbReference type="Gene3D" id="6.10.340.10">
    <property type="match status" value="1"/>
</dbReference>
<evidence type="ECO:0000256" key="5">
    <source>
        <dbReference type="ARBA" id="ARBA00022679"/>
    </source>
</evidence>
<dbReference type="Proteomes" id="UP000317550">
    <property type="component" value="Chromosome"/>
</dbReference>
<dbReference type="PROSITE" id="PS50894">
    <property type="entry name" value="HPT"/>
    <property type="match status" value="1"/>
</dbReference>
<dbReference type="Gene3D" id="3.40.50.2300">
    <property type="match status" value="3"/>
</dbReference>
<comment type="subcellular location">
    <subcellularLocation>
        <location evidence="2">Membrane</location>
    </subcellularLocation>
</comment>
<dbReference type="PROSITE" id="PS50110">
    <property type="entry name" value="RESPONSE_REGULATORY"/>
    <property type="match status" value="3"/>
</dbReference>
<dbReference type="FunFam" id="3.30.565.10:FF:000010">
    <property type="entry name" value="Sensor histidine kinase RcsC"/>
    <property type="match status" value="1"/>
</dbReference>
<dbReference type="CDD" id="cd01948">
    <property type="entry name" value="EAL"/>
    <property type="match status" value="1"/>
</dbReference>
<dbReference type="SMART" id="SM00052">
    <property type="entry name" value="EAL"/>
    <property type="match status" value="1"/>
</dbReference>
<evidence type="ECO:0000256" key="6">
    <source>
        <dbReference type="ARBA" id="ARBA00022777"/>
    </source>
</evidence>
<feature type="domain" description="Response regulatory" evidence="15">
    <location>
        <begin position="513"/>
        <end position="631"/>
    </location>
</feature>
<keyword evidence="13" id="KW-0472">Membrane</keyword>
<evidence type="ECO:0000259" key="19">
    <source>
        <dbReference type="PROSITE" id="PS50894"/>
    </source>
</evidence>
<keyword evidence="4 12" id="KW-0597">Phosphoprotein</keyword>
<name>A0A516SLZ1_9NEIS</name>
<dbReference type="SUPFAM" id="SSF47384">
    <property type="entry name" value="Homodimeric domain of signal transducing histidine kinase"/>
    <property type="match status" value="1"/>
</dbReference>
<dbReference type="OrthoDB" id="9757990at2"/>
<dbReference type="CDD" id="cd00082">
    <property type="entry name" value="HisKA"/>
    <property type="match status" value="1"/>
</dbReference>
<dbReference type="SMART" id="SM00267">
    <property type="entry name" value="GGDEF"/>
    <property type="match status" value="1"/>
</dbReference>
<dbReference type="InterPro" id="IPR036890">
    <property type="entry name" value="HATPase_C_sf"/>
</dbReference>
<dbReference type="Pfam" id="PF00072">
    <property type="entry name" value="Response_reg"/>
    <property type="match status" value="2"/>
</dbReference>
<accession>A0A516SLZ1</accession>
<dbReference type="PRINTS" id="PR00344">
    <property type="entry name" value="BCTRLSENSOR"/>
</dbReference>
<dbReference type="InterPro" id="IPR011006">
    <property type="entry name" value="CheY-like_superfamily"/>
</dbReference>
<evidence type="ECO:0000256" key="12">
    <source>
        <dbReference type="PROSITE-ProRule" id="PRU00169"/>
    </source>
</evidence>
<dbReference type="InterPro" id="IPR043128">
    <property type="entry name" value="Rev_trsase/Diguanyl_cyclase"/>
</dbReference>
<dbReference type="InterPro" id="IPR005467">
    <property type="entry name" value="His_kinase_dom"/>
</dbReference>
<dbReference type="FunFam" id="3.30.70.270:FF:000001">
    <property type="entry name" value="Diguanylate cyclase domain protein"/>
    <property type="match status" value="1"/>
</dbReference>
<feature type="transmembrane region" description="Helical" evidence="13">
    <location>
        <begin position="178"/>
        <end position="199"/>
    </location>
</feature>
<evidence type="ECO:0000256" key="9">
    <source>
        <dbReference type="ARBA" id="ARBA00058004"/>
    </source>
</evidence>
<evidence type="ECO:0000313" key="21">
    <source>
        <dbReference type="Proteomes" id="UP000317550"/>
    </source>
</evidence>
<reference evidence="21" key="1">
    <citation type="submission" date="2019-07" db="EMBL/GenBank/DDBJ databases">
        <title>Chitinimonas sp. nov., isolated from Ny-Alesund, arctica soil.</title>
        <authorList>
            <person name="Xu Q."/>
            <person name="Peng F."/>
        </authorList>
    </citation>
    <scope>NUCLEOTIDE SEQUENCE [LARGE SCALE GENOMIC DNA]</scope>
    <source>
        <strain evidence="21">R3-44</strain>
    </source>
</reference>
<feature type="modified residue" description="4-aspartylphosphate" evidence="12">
    <location>
        <position position="699"/>
    </location>
</feature>
<evidence type="ECO:0000313" key="20">
    <source>
        <dbReference type="EMBL" id="QDQ29184.1"/>
    </source>
</evidence>
<dbReference type="SMART" id="SM00448">
    <property type="entry name" value="REC"/>
    <property type="match status" value="3"/>
</dbReference>
<dbReference type="InterPro" id="IPR003660">
    <property type="entry name" value="HAMP_dom"/>
</dbReference>
<feature type="modified residue" description="Phosphohistidine" evidence="11">
    <location>
        <position position="843"/>
    </location>
</feature>
<dbReference type="SUPFAM" id="SSF55073">
    <property type="entry name" value="Nucleotide cyclase"/>
    <property type="match status" value="1"/>
</dbReference>
<feature type="transmembrane region" description="Helical" evidence="13">
    <location>
        <begin position="15"/>
        <end position="33"/>
    </location>
</feature>
<evidence type="ECO:0000259" key="17">
    <source>
        <dbReference type="PROSITE" id="PS50885"/>
    </source>
</evidence>
<dbReference type="InterPro" id="IPR008207">
    <property type="entry name" value="Sig_transdc_His_kin_Hpt_dom"/>
</dbReference>
<evidence type="ECO:0000256" key="13">
    <source>
        <dbReference type="SAM" id="Phobius"/>
    </source>
</evidence>
<dbReference type="EMBL" id="CP041730">
    <property type="protein sequence ID" value="QDQ29184.1"/>
    <property type="molecule type" value="Genomic_DNA"/>
</dbReference>
<feature type="domain" description="EAL" evidence="16">
    <location>
        <begin position="1214"/>
        <end position="1468"/>
    </location>
</feature>
<dbReference type="PROSITE" id="PS50883">
    <property type="entry name" value="EAL"/>
    <property type="match status" value="1"/>
</dbReference>
<feature type="domain" description="Histidine kinase" evidence="14">
    <location>
        <begin position="275"/>
        <end position="496"/>
    </location>
</feature>
<comment type="function">
    <text evidence="9">Member of the two-component regulatory system BvgS/BvgA. Phosphorylates BvgA via a four-step phosphorelay in response to environmental signals.</text>
</comment>
<dbReference type="GO" id="GO:0005886">
    <property type="term" value="C:plasma membrane"/>
    <property type="evidence" value="ECO:0007669"/>
    <property type="project" value="UniProtKB-SubCell"/>
</dbReference>
<dbReference type="PANTHER" id="PTHR45339">
    <property type="entry name" value="HYBRID SIGNAL TRANSDUCTION HISTIDINE KINASE J"/>
    <property type="match status" value="1"/>
</dbReference>
<dbReference type="InterPro" id="IPR004358">
    <property type="entry name" value="Sig_transdc_His_kin-like_C"/>
</dbReference>
<dbReference type="CDD" id="cd06225">
    <property type="entry name" value="HAMP"/>
    <property type="match status" value="1"/>
</dbReference>
<dbReference type="Pfam" id="PF00512">
    <property type="entry name" value="HisKA"/>
    <property type="match status" value="1"/>
</dbReference>
<dbReference type="InterPro" id="IPR003594">
    <property type="entry name" value="HATPase_dom"/>
</dbReference>
<keyword evidence="5" id="KW-0808">Transferase</keyword>
<dbReference type="Gene3D" id="3.30.70.270">
    <property type="match status" value="1"/>
</dbReference>
<dbReference type="EC" id="2.7.13.3" evidence="3"/>
<evidence type="ECO:0000256" key="8">
    <source>
        <dbReference type="ARBA" id="ARBA00051114"/>
    </source>
</evidence>
<feature type="modified residue" description="4-aspartylphosphate" evidence="12">
    <location>
        <position position="963"/>
    </location>
</feature>
<feature type="domain" description="Response regulatory" evidence="15">
    <location>
        <begin position="914"/>
        <end position="1030"/>
    </location>
</feature>
<dbReference type="PROSITE" id="PS50109">
    <property type="entry name" value="HIS_KIN"/>
    <property type="match status" value="1"/>
</dbReference>
<evidence type="ECO:0000256" key="3">
    <source>
        <dbReference type="ARBA" id="ARBA00012438"/>
    </source>
</evidence>
<dbReference type="SUPFAM" id="SSF55874">
    <property type="entry name" value="ATPase domain of HSP90 chaperone/DNA topoisomerase II/histidine kinase"/>
    <property type="match status" value="1"/>
</dbReference>
<dbReference type="SMART" id="SM00387">
    <property type="entry name" value="HATPase_c"/>
    <property type="match status" value="1"/>
</dbReference>
<evidence type="ECO:0000256" key="4">
    <source>
        <dbReference type="ARBA" id="ARBA00022553"/>
    </source>
</evidence>
<dbReference type="SMART" id="SM00304">
    <property type="entry name" value="HAMP"/>
    <property type="match status" value="1"/>
</dbReference>
<dbReference type="CDD" id="cd00088">
    <property type="entry name" value="HPT"/>
    <property type="match status" value="1"/>
</dbReference>
<dbReference type="InterPro" id="IPR036641">
    <property type="entry name" value="HPT_dom_sf"/>
</dbReference>
<dbReference type="Pfam" id="PF02518">
    <property type="entry name" value="HATPase_c"/>
    <property type="match status" value="1"/>
</dbReference>
<keyword evidence="7" id="KW-0902">Two-component regulatory system</keyword>
<dbReference type="InterPro" id="IPR029787">
    <property type="entry name" value="Nucleotide_cyclase"/>
</dbReference>
<dbReference type="InterPro" id="IPR001633">
    <property type="entry name" value="EAL_dom"/>
</dbReference>
<protein>
    <recommendedName>
        <fullName evidence="10">Virulence sensor protein BvgS</fullName>
        <ecNumber evidence="3">2.7.13.3</ecNumber>
    </recommendedName>
</protein>
<dbReference type="CDD" id="cd17574">
    <property type="entry name" value="REC_OmpR"/>
    <property type="match status" value="1"/>
</dbReference>
<feature type="domain" description="HPt" evidence="19">
    <location>
        <begin position="804"/>
        <end position="897"/>
    </location>
</feature>
<keyword evidence="13" id="KW-1133">Transmembrane helix</keyword>
<comment type="catalytic activity">
    <reaction evidence="1">
        <text>ATP + protein L-histidine = ADP + protein N-phospho-L-histidine.</text>
        <dbReference type="EC" id="2.7.13.3"/>
    </reaction>
</comment>
<evidence type="ECO:0000259" key="14">
    <source>
        <dbReference type="PROSITE" id="PS50109"/>
    </source>
</evidence>
<dbReference type="CDD" id="cd16922">
    <property type="entry name" value="HATPase_EvgS-ArcB-TorS-like"/>
    <property type="match status" value="1"/>
</dbReference>
<dbReference type="PROSITE" id="PS50885">
    <property type="entry name" value="HAMP"/>
    <property type="match status" value="1"/>
</dbReference>
<dbReference type="Pfam" id="PF00563">
    <property type="entry name" value="EAL"/>
    <property type="match status" value="1"/>
</dbReference>
<dbReference type="Gene3D" id="3.20.20.450">
    <property type="entry name" value="EAL domain"/>
    <property type="match status" value="1"/>
</dbReference>
<dbReference type="Pfam" id="PF00672">
    <property type="entry name" value="HAMP"/>
    <property type="match status" value="1"/>
</dbReference>
<dbReference type="SMART" id="SM00073">
    <property type="entry name" value="HPT"/>
    <property type="match status" value="1"/>
</dbReference>
<dbReference type="SMART" id="SM00388">
    <property type="entry name" value="HisKA"/>
    <property type="match status" value="1"/>
</dbReference>
<dbReference type="GO" id="GO:0071732">
    <property type="term" value="P:cellular response to nitric oxide"/>
    <property type="evidence" value="ECO:0007669"/>
    <property type="project" value="UniProtKB-ARBA"/>
</dbReference>
<evidence type="ECO:0000256" key="11">
    <source>
        <dbReference type="PROSITE-ProRule" id="PRU00110"/>
    </source>
</evidence>
<evidence type="ECO:0000259" key="16">
    <source>
        <dbReference type="PROSITE" id="PS50883"/>
    </source>
</evidence>
<dbReference type="InterPro" id="IPR000160">
    <property type="entry name" value="GGDEF_dom"/>
</dbReference>
<dbReference type="CDD" id="cd17546">
    <property type="entry name" value="REC_hyHK_CKI1_RcsC-like"/>
    <property type="match status" value="1"/>
</dbReference>
<dbReference type="InterPro" id="IPR003661">
    <property type="entry name" value="HisK_dim/P_dom"/>
</dbReference>
<dbReference type="SUPFAM" id="SSF52172">
    <property type="entry name" value="CheY-like"/>
    <property type="match status" value="3"/>
</dbReference>
<evidence type="ECO:0000259" key="18">
    <source>
        <dbReference type="PROSITE" id="PS50887"/>
    </source>
</evidence>
<dbReference type="FunFam" id="3.20.20.450:FF:000001">
    <property type="entry name" value="Cyclic di-GMP phosphodiesterase yahA"/>
    <property type="match status" value="1"/>
</dbReference>
<dbReference type="PROSITE" id="PS50887">
    <property type="entry name" value="GGDEF"/>
    <property type="match status" value="1"/>
</dbReference>
<dbReference type="InterPro" id="IPR036097">
    <property type="entry name" value="HisK_dim/P_sf"/>
</dbReference>
<dbReference type="SUPFAM" id="SSF141868">
    <property type="entry name" value="EAL domain-like"/>
    <property type="match status" value="1"/>
</dbReference>
<comment type="catalytic activity">
    <reaction evidence="8">
        <text>3',3'-c-di-GMP + H2O = 5'-phosphoguanylyl(3'-&gt;5')guanosine + H(+)</text>
        <dbReference type="Rhea" id="RHEA:24902"/>
        <dbReference type="ChEBI" id="CHEBI:15377"/>
        <dbReference type="ChEBI" id="CHEBI:15378"/>
        <dbReference type="ChEBI" id="CHEBI:58754"/>
        <dbReference type="ChEBI" id="CHEBI:58805"/>
        <dbReference type="EC" id="3.1.4.52"/>
    </reaction>
    <physiologicalReaction direction="left-to-right" evidence="8">
        <dbReference type="Rhea" id="RHEA:24903"/>
    </physiologicalReaction>
</comment>
<dbReference type="GO" id="GO:0071111">
    <property type="term" value="F:cyclic-guanylate-specific phosphodiesterase activity"/>
    <property type="evidence" value="ECO:0007669"/>
    <property type="project" value="UniProtKB-EC"/>
</dbReference>
<dbReference type="Gene3D" id="3.30.565.10">
    <property type="entry name" value="Histidine kinase-like ATPase, C-terminal domain"/>
    <property type="match status" value="1"/>
</dbReference>
<feature type="domain" description="Response regulatory" evidence="15">
    <location>
        <begin position="650"/>
        <end position="768"/>
    </location>
</feature>
<dbReference type="Gene3D" id="1.10.287.130">
    <property type="match status" value="1"/>
</dbReference>
<dbReference type="GO" id="GO:0000155">
    <property type="term" value="F:phosphorelay sensor kinase activity"/>
    <property type="evidence" value="ECO:0007669"/>
    <property type="project" value="InterPro"/>
</dbReference>
<dbReference type="Pfam" id="PF00990">
    <property type="entry name" value="GGDEF"/>
    <property type="match status" value="1"/>
</dbReference>
<dbReference type="InterPro" id="IPR001789">
    <property type="entry name" value="Sig_transdc_resp-reg_receiver"/>
</dbReference>
<proteinExistence type="predicted"/>
<dbReference type="CDD" id="cd01949">
    <property type="entry name" value="GGDEF"/>
    <property type="match status" value="1"/>
</dbReference>
<dbReference type="GO" id="GO:0005524">
    <property type="term" value="F:ATP binding"/>
    <property type="evidence" value="ECO:0007669"/>
    <property type="project" value="UniProtKB-KW"/>
</dbReference>
<evidence type="ECO:0000256" key="7">
    <source>
        <dbReference type="ARBA" id="ARBA00023012"/>
    </source>
</evidence>
<keyword evidence="21" id="KW-1185">Reference proteome</keyword>
<dbReference type="Gene3D" id="1.20.120.160">
    <property type="entry name" value="HPT domain"/>
    <property type="match status" value="1"/>
</dbReference>
<feature type="domain" description="HAMP" evidence="17">
    <location>
        <begin position="201"/>
        <end position="253"/>
    </location>
</feature>
<keyword evidence="6" id="KW-0418">Kinase</keyword>
<dbReference type="InterPro" id="IPR035919">
    <property type="entry name" value="EAL_sf"/>
</dbReference>
<evidence type="ECO:0000256" key="2">
    <source>
        <dbReference type="ARBA" id="ARBA00004370"/>
    </source>
</evidence>
<dbReference type="KEGG" id="cari:FNU76_02200"/>
<gene>
    <name evidence="20" type="ORF">FNU76_02200</name>
</gene>
<organism evidence="20 21">
    <name type="scientific">Chitinimonas arctica</name>
    <dbReference type="NCBI Taxonomy" id="2594795"/>
    <lineage>
        <taxon>Bacteria</taxon>
        <taxon>Pseudomonadati</taxon>
        <taxon>Pseudomonadota</taxon>
        <taxon>Betaproteobacteria</taxon>
        <taxon>Neisseriales</taxon>
        <taxon>Chitinibacteraceae</taxon>
        <taxon>Chitinimonas</taxon>
    </lineage>
</organism>
<evidence type="ECO:0000256" key="10">
    <source>
        <dbReference type="ARBA" id="ARBA00070152"/>
    </source>
</evidence>
<dbReference type="Pfam" id="PF01627">
    <property type="entry name" value="Hpt"/>
    <property type="match status" value="1"/>
</dbReference>